<dbReference type="EMBL" id="JAAGNC010000094">
    <property type="protein sequence ID" value="NEC57809.1"/>
    <property type="molecule type" value="Genomic_DNA"/>
</dbReference>
<proteinExistence type="predicted"/>
<dbReference type="InterPro" id="IPR002059">
    <property type="entry name" value="CSP_DNA-bd"/>
</dbReference>
<dbReference type="SUPFAM" id="SSF50249">
    <property type="entry name" value="Nucleic acid-binding proteins"/>
    <property type="match status" value="1"/>
</dbReference>
<evidence type="ECO:0000313" key="3">
    <source>
        <dbReference type="Proteomes" id="UP000470404"/>
    </source>
</evidence>
<reference evidence="2 3" key="1">
    <citation type="submission" date="2020-01" db="EMBL/GenBank/DDBJ databases">
        <title>Insect and environment-associated Actinomycetes.</title>
        <authorList>
            <person name="Currrie C."/>
            <person name="Chevrette M."/>
            <person name="Carlson C."/>
            <person name="Stubbendieck R."/>
            <person name="Wendt-Pienkowski E."/>
        </authorList>
    </citation>
    <scope>NUCLEOTIDE SEQUENCE [LARGE SCALE GENOMIC DNA]</scope>
    <source>
        <strain evidence="2 3">SID8386</strain>
    </source>
</reference>
<evidence type="ECO:0000313" key="2">
    <source>
        <dbReference type="EMBL" id="NEC57809.1"/>
    </source>
</evidence>
<protein>
    <submittedName>
        <fullName evidence="2">Cold shock domain-containing protein</fullName>
    </submittedName>
</protein>
<dbReference type="Pfam" id="PF00313">
    <property type="entry name" value="CSD"/>
    <property type="match status" value="1"/>
</dbReference>
<dbReference type="InterPro" id="IPR012340">
    <property type="entry name" value="NA-bd_OB-fold"/>
</dbReference>
<dbReference type="Gene3D" id="2.40.50.140">
    <property type="entry name" value="Nucleic acid-binding proteins"/>
    <property type="match status" value="1"/>
</dbReference>
<organism evidence="2 3">
    <name type="scientific">Amycolatopsis rubida</name>
    <dbReference type="NCBI Taxonomy" id="112413"/>
    <lineage>
        <taxon>Bacteria</taxon>
        <taxon>Bacillati</taxon>
        <taxon>Actinomycetota</taxon>
        <taxon>Actinomycetes</taxon>
        <taxon>Pseudonocardiales</taxon>
        <taxon>Pseudonocardiaceae</taxon>
        <taxon>Amycolatopsis</taxon>
    </lineage>
</organism>
<feature type="domain" description="CSD" evidence="1">
    <location>
        <begin position="5"/>
        <end position="57"/>
    </location>
</feature>
<dbReference type="RefSeq" id="WP_067592277.1">
    <property type="nucleotide sequence ID" value="NZ_JAAGNC010000094.1"/>
</dbReference>
<sequence length="71" mass="8178">MEHLGKVVRWEVEEGWGVLESAAVDGPVWTHFSMIEAEGFRFLTVGDDVRFTAERAEQDSCRWRAIRVRAV</sequence>
<comment type="caution">
    <text evidence="2">The sequence shown here is derived from an EMBL/GenBank/DDBJ whole genome shotgun (WGS) entry which is preliminary data.</text>
</comment>
<keyword evidence="3" id="KW-1185">Reference proteome</keyword>
<accession>A0ABX0BU87</accession>
<name>A0ABX0BU87_9PSEU</name>
<gene>
    <name evidence="2" type="ORF">G3I59_19955</name>
</gene>
<evidence type="ECO:0000259" key="1">
    <source>
        <dbReference type="Pfam" id="PF00313"/>
    </source>
</evidence>
<dbReference type="Proteomes" id="UP000470404">
    <property type="component" value="Unassembled WGS sequence"/>
</dbReference>